<dbReference type="PATRIC" id="fig|187330.3.peg.793"/>
<dbReference type="InterPro" id="IPR022742">
    <property type="entry name" value="Hydrolase_4"/>
</dbReference>
<evidence type="ECO:0000259" key="1">
    <source>
        <dbReference type="Pfam" id="PF12146"/>
    </source>
</evidence>
<evidence type="ECO:0000313" key="2">
    <source>
        <dbReference type="EMBL" id="KPH62753.1"/>
    </source>
</evidence>
<proteinExistence type="predicted"/>
<dbReference type="OrthoDB" id="9788260at2"/>
<dbReference type="RefSeq" id="WP_054203075.1">
    <property type="nucleotide sequence ID" value="NZ_LHPH01000012.1"/>
</dbReference>
<dbReference type="Pfam" id="PF12146">
    <property type="entry name" value="Hydrolase_4"/>
    <property type="match status" value="1"/>
</dbReference>
<dbReference type="InterPro" id="IPR051044">
    <property type="entry name" value="MAG_DAG_Lipase"/>
</dbReference>
<dbReference type="SUPFAM" id="SSF53474">
    <property type="entry name" value="alpha/beta-Hydrolases"/>
    <property type="match status" value="1"/>
</dbReference>
<dbReference type="STRING" id="187330.AMS58_00620"/>
<dbReference type="Proteomes" id="UP000037848">
    <property type="component" value="Unassembled WGS sequence"/>
</dbReference>
<reference evidence="2 3" key="1">
    <citation type="submission" date="2015-08" db="EMBL/GenBank/DDBJ databases">
        <title>Draft Genome Sequence of Pseudoalteromonas porphyrae UCD-SED14.</title>
        <authorList>
            <person name="Coil D.A."/>
            <person name="Jospin G."/>
            <person name="Lee R.D."/>
            <person name="Eisen J.A."/>
        </authorList>
    </citation>
    <scope>NUCLEOTIDE SEQUENCE [LARGE SCALE GENOMIC DNA]</scope>
    <source>
        <strain evidence="2 3">UCD-SED14</strain>
    </source>
</reference>
<dbReference type="EMBL" id="LHPH01000012">
    <property type="protein sequence ID" value="KPH62753.1"/>
    <property type="molecule type" value="Genomic_DNA"/>
</dbReference>
<name>A0A0N1ENL2_9GAMM</name>
<dbReference type="AlphaFoldDB" id="A0A0N1ENL2"/>
<dbReference type="PANTHER" id="PTHR11614">
    <property type="entry name" value="PHOSPHOLIPASE-RELATED"/>
    <property type="match status" value="1"/>
</dbReference>
<protein>
    <submittedName>
        <fullName evidence="2">Lysophospholipase</fullName>
    </submittedName>
</protein>
<keyword evidence="3" id="KW-1185">Reference proteome</keyword>
<sequence length="314" mass="35999">MFYSTESELLAQQCTIKRFFAQQFTTQYLSTPHGNLYYGFAIPKHAKTAIVISTGRIEGLDKYQELIWELYNNGYAIFIIDHQGQGRSYRTLANPHKGYVNKFNDYADDLALFDKTVIAQHWQGKKILLGHSMGGAIAYNFLARHKHNYQGVFLSAPMFDIYTKGTPRPIAKLAASIACLLGCQQYYALGQKDYHPDEFSLNTLTSSPLRYQFFRQTYEIEKSLQLGGVTYGWLNAVFKFIDQLTQQNVTIPLFVASAQCDVIVDNQAQQQLVKRLPNAKIHTFPSAKHELLFEQDHIRQAVLTRFYQFCNSLT</sequence>
<accession>A0A0N1ENL2</accession>
<feature type="domain" description="Serine aminopeptidase S33" evidence="1">
    <location>
        <begin position="45"/>
        <end position="296"/>
    </location>
</feature>
<comment type="caution">
    <text evidence="2">The sequence shown here is derived from an EMBL/GenBank/DDBJ whole genome shotgun (WGS) entry which is preliminary data.</text>
</comment>
<dbReference type="InterPro" id="IPR029058">
    <property type="entry name" value="AB_hydrolase_fold"/>
</dbReference>
<evidence type="ECO:0000313" key="3">
    <source>
        <dbReference type="Proteomes" id="UP000037848"/>
    </source>
</evidence>
<organism evidence="2 3">
    <name type="scientific">Pseudoalteromonas porphyrae</name>
    <dbReference type="NCBI Taxonomy" id="187330"/>
    <lineage>
        <taxon>Bacteria</taxon>
        <taxon>Pseudomonadati</taxon>
        <taxon>Pseudomonadota</taxon>
        <taxon>Gammaproteobacteria</taxon>
        <taxon>Alteromonadales</taxon>
        <taxon>Pseudoalteromonadaceae</taxon>
        <taxon>Pseudoalteromonas</taxon>
    </lineage>
</organism>
<dbReference type="Gene3D" id="3.40.50.1820">
    <property type="entry name" value="alpha/beta hydrolase"/>
    <property type="match status" value="1"/>
</dbReference>
<gene>
    <name evidence="2" type="ORF">ADS77_11915</name>
</gene>